<dbReference type="Proteomes" id="UP001161065">
    <property type="component" value="Unassembled WGS sequence"/>
</dbReference>
<evidence type="ECO:0000313" key="2">
    <source>
        <dbReference type="Proteomes" id="UP001161065"/>
    </source>
</evidence>
<proteinExistence type="predicted"/>
<evidence type="ECO:0000313" key="1">
    <source>
        <dbReference type="EMBL" id="MDH1337093.1"/>
    </source>
</evidence>
<comment type="caution">
    <text evidence="1">The sequence shown here is derived from an EMBL/GenBank/DDBJ whole genome shotgun (WGS) entry which is preliminary data.</text>
</comment>
<dbReference type="RefSeq" id="WP_280009461.1">
    <property type="nucleotide sequence ID" value="NZ_JAOCEK010000031.1"/>
</dbReference>
<dbReference type="EMBL" id="JAOCEK010000031">
    <property type="protein sequence ID" value="MDH1337093.1"/>
    <property type="molecule type" value="Genomic_DNA"/>
</dbReference>
<accession>A0AA42Q4H5</accession>
<name>A0AA42Q4H5_9BURK</name>
<dbReference type="AlphaFoldDB" id="A0AA42Q4H5"/>
<protein>
    <submittedName>
        <fullName evidence="1">Uncharacterized protein</fullName>
    </submittedName>
</protein>
<sequence length="95" mass="10878">MATLQEKIVNRLKSLNELDDVTVTTTEERGQILISHRLHHAADFKFKWVDGNHFVGYFVDAEGEESQAVVSLWSAMEAVKFIVLYSTLVELKARR</sequence>
<reference evidence="1" key="1">
    <citation type="submission" date="2022-09" db="EMBL/GenBank/DDBJ databases">
        <title>Intensive care unit water sources are persistently colonized with multi-drug resistant bacteria and are the site of extensive horizontal gene transfer of antibiotic resistance genes.</title>
        <authorList>
            <person name="Diorio-Toth L."/>
        </authorList>
    </citation>
    <scope>NUCLEOTIDE SEQUENCE</scope>
    <source>
        <strain evidence="1">GD03832</strain>
    </source>
</reference>
<gene>
    <name evidence="1" type="ORF">N5D63_23375</name>
</gene>
<organism evidence="1 2">
    <name type="scientific">Comamonas thiooxydans</name>
    <dbReference type="NCBI Taxonomy" id="363952"/>
    <lineage>
        <taxon>Bacteria</taxon>
        <taxon>Pseudomonadati</taxon>
        <taxon>Pseudomonadota</taxon>
        <taxon>Betaproteobacteria</taxon>
        <taxon>Burkholderiales</taxon>
        <taxon>Comamonadaceae</taxon>
        <taxon>Comamonas</taxon>
    </lineage>
</organism>